<feature type="transmembrane region" description="Helical" evidence="5">
    <location>
        <begin position="12"/>
        <end position="35"/>
    </location>
</feature>
<organism evidence="7 8">
    <name type="scientific">Microctonus hyperodae</name>
    <name type="common">Parasitoid wasp</name>
    <dbReference type="NCBI Taxonomy" id="165561"/>
    <lineage>
        <taxon>Eukaryota</taxon>
        <taxon>Metazoa</taxon>
        <taxon>Ecdysozoa</taxon>
        <taxon>Arthropoda</taxon>
        <taxon>Hexapoda</taxon>
        <taxon>Insecta</taxon>
        <taxon>Pterygota</taxon>
        <taxon>Neoptera</taxon>
        <taxon>Endopterygota</taxon>
        <taxon>Hymenoptera</taxon>
        <taxon>Apocrita</taxon>
        <taxon>Ichneumonoidea</taxon>
        <taxon>Braconidae</taxon>
        <taxon>Euphorinae</taxon>
        <taxon>Microctonus</taxon>
    </lineage>
</organism>
<keyword evidence="3 5" id="KW-1133">Transmembrane helix</keyword>
<dbReference type="EMBL" id="JAQQBR010001831">
    <property type="protein sequence ID" value="KAK0168832.1"/>
    <property type="molecule type" value="Genomic_DNA"/>
</dbReference>
<keyword evidence="2 5" id="KW-0812">Transmembrane</keyword>
<accession>A0AA39FFW9</accession>
<comment type="subcellular location">
    <subcellularLocation>
        <location evidence="1">Membrane</location>
        <topology evidence="1">Multi-pass membrane protein</topology>
    </subcellularLocation>
</comment>
<protein>
    <recommendedName>
        <fullName evidence="6">Sugar phosphate transporter domain-containing protein</fullName>
    </recommendedName>
</protein>
<sequence>MLEDGLLSKYIKIIIVVSAYWVISIVTVFVNKSLLSSKKINLDAPLFVTWFQCIVSVIICFCMSKLAKWFPKAISFPRGNPYTIENIKKVLPLSILFTLMIASNNLCLKYVDVGFYYIGRSLTTVFNVIFTYLIIGQVTSIGCIICCGVIVGGFWMGVDQEYVAGSFSMAGTFYGVLGSLTVCLYSIVTKRVLPLVNDEIWLLSYYNNAYSIFLFVPLMLINDEYNTIRNFDKLNELYFWFAMIIGGICGFAIGFITTLQIQVTSPLTHNISGTAKACAQTVLATYWFNESKQLLWWISNFIILSASATYARLKQLDMDKSYRKEKSLLEQKT</sequence>
<evidence type="ECO:0000313" key="8">
    <source>
        <dbReference type="Proteomes" id="UP001168972"/>
    </source>
</evidence>
<feature type="transmembrane region" description="Helical" evidence="5">
    <location>
        <begin position="162"/>
        <end position="188"/>
    </location>
</feature>
<reference evidence="7" key="2">
    <citation type="submission" date="2023-03" db="EMBL/GenBank/DDBJ databases">
        <authorList>
            <person name="Inwood S.N."/>
            <person name="Skelly J.G."/>
            <person name="Guhlin J."/>
            <person name="Harrop T.W.R."/>
            <person name="Goldson S.G."/>
            <person name="Dearden P.K."/>
        </authorList>
    </citation>
    <scope>NUCLEOTIDE SEQUENCE</scope>
    <source>
        <strain evidence="7">Lincoln</strain>
        <tissue evidence="7">Whole body</tissue>
    </source>
</reference>
<feature type="transmembrane region" description="Helical" evidence="5">
    <location>
        <begin position="47"/>
        <end position="70"/>
    </location>
</feature>
<proteinExistence type="predicted"/>
<name>A0AA39FFW9_MICHY</name>
<feature type="transmembrane region" description="Helical" evidence="5">
    <location>
        <begin position="129"/>
        <end position="156"/>
    </location>
</feature>
<reference evidence="7" key="1">
    <citation type="journal article" date="2023" name="bioRxiv">
        <title>Scaffold-level genome assemblies of two parasitoid biocontrol wasps reveal the parthenogenesis mechanism and an associated novel virus.</title>
        <authorList>
            <person name="Inwood S."/>
            <person name="Skelly J."/>
            <person name="Guhlin J."/>
            <person name="Harrop T."/>
            <person name="Goldson S."/>
            <person name="Dearden P."/>
        </authorList>
    </citation>
    <scope>NUCLEOTIDE SEQUENCE</scope>
    <source>
        <strain evidence="7">Lincoln</strain>
        <tissue evidence="7">Whole body</tissue>
    </source>
</reference>
<evidence type="ECO:0000256" key="1">
    <source>
        <dbReference type="ARBA" id="ARBA00004141"/>
    </source>
</evidence>
<dbReference type="InterPro" id="IPR050186">
    <property type="entry name" value="TPT_transporter"/>
</dbReference>
<comment type="caution">
    <text evidence="7">The sequence shown here is derived from an EMBL/GenBank/DDBJ whole genome shotgun (WGS) entry which is preliminary data.</text>
</comment>
<dbReference type="InterPro" id="IPR004853">
    <property type="entry name" value="Sugar_P_trans_dom"/>
</dbReference>
<keyword evidence="4 5" id="KW-0472">Membrane</keyword>
<gene>
    <name evidence="7" type="ORF">PV327_002599</name>
</gene>
<dbReference type="PANTHER" id="PTHR11132">
    <property type="entry name" value="SOLUTE CARRIER FAMILY 35"/>
    <property type="match status" value="1"/>
</dbReference>
<feature type="transmembrane region" description="Helical" evidence="5">
    <location>
        <begin position="200"/>
        <end position="221"/>
    </location>
</feature>
<dbReference type="Pfam" id="PF03151">
    <property type="entry name" value="TPT"/>
    <property type="match status" value="1"/>
</dbReference>
<evidence type="ECO:0000259" key="6">
    <source>
        <dbReference type="Pfam" id="PF03151"/>
    </source>
</evidence>
<feature type="domain" description="Sugar phosphate transporter" evidence="6">
    <location>
        <begin position="12"/>
        <end position="285"/>
    </location>
</feature>
<dbReference type="AlphaFoldDB" id="A0AA39FFW9"/>
<dbReference type="GO" id="GO:0016020">
    <property type="term" value="C:membrane"/>
    <property type="evidence" value="ECO:0007669"/>
    <property type="project" value="UniProtKB-SubCell"/>
</dbReference>
<feature type="transmembrane region" description="Helical" evidence="5">
    <location>
        <begin position="90"/>
        <end position="108"/>
    </location>
</feature>
<evidence type="ECO:0000256" key="5">
    <source>
        <dbReference type="SAM" id="Phobius"/>
    </source>
</evidence>
<keyword evidence="8" id="KW-1185">Reference proteome</keyword>
<feature type="transmembrane region" description="Helical" evidence="5">
    <location>
        <begin position="294"/>
        <end position="313"/>
    </location>
</feature>
<dbReference type="Proteomes" id="UP001168972">
    <property type="component" value="Unassembled WGS sequence"/>
</dbReference>
<feature type="transmembrane region" description="Helical" evidence="5">
    <location>
        <begin position="237"/>
        <end position="259"/>
    </location>
</feature>
<evidence type="ECO:0000256" key="3">
    <source>
        <dbReference type="ARBA" id="ARBA00022989"/>
    </source>
</evidence>
<evidence type="ECO:0000256" key="4">
    <source>
        <dbReference type="ARBA" id="ARBA00023136"/>
    </source>
</evidence>
<evidence type="ECO:0000313" key="7">
    <source>
        <dbReference type="EMBL" id="KAK0168832.1"/>
    </source>
</evidence>
<evidence type="ECO:0000256" key="2">
    <source>
        <dbReference type="ARBA" id="ARBA00022692"/>
    </source>
</evidence>